<gene>
    <name evidence="1" type="ordered locus">Dret_0724</name>
</gene>
<keyword evidence="2" id="KW-1185">Reference proteome</keyword>
<evidence type="ECO:0008006" key="3">
    <source>
        <dbReference type="Google" id="ProtNLM"/>
    </source>
</evidence>
<protein>
    <recommendedName>
        <fullName evidence="3">DUF4911 domain-containing protein</fullName>
    </recommendedName>
</protein>
<dbReference type="InterPro" id="IPR032587">
    <property type="entry name" value="DUF4911"/>
</dbReference>
<reference evidence="1 2" key="2">
    <citation type="journal article" date="2010" name="Stand. Genomic Sci.">
        <title>Complete genome sequence of Desulfohalobium retbaense type strain (HR(100)).</title>
        <authorList>
            <person name="Spring S."/>
            <person name="Nolan M."/>
            <person name="Lapidus A."/>
            <person name="Glavina Del Rio T."/>
            <person name="Copeland A."/>
            <person name="Tice H."/>
            <person name="Cheng J.F."/>
            <person name="Lucas S."/>
            <person name="Land M."/>
            <person name="Chen F."/>
            <person name="Bruce D."/>
            <person name="Goodwin L."/>
            <person name="Pitluck S."/>
            <person name="Ivanova N."/>
            <person name="Mavromatis K."/>
            <person name="Mikhailova N."/>
            <person name="Pati A."/>
            <person name="Chen A."/>
            <person name="Palaniappan K."/>
            <person name="Hauser L."/>
            <person name="Chang Y.J."/>
            <person name="Jeffries C.D."/>
            <person name="Munk C."/>
            <person name="Kiss H."/>
            <person name="Chain P."/>
            <person name="Han C."/>
            <person name="Brettin T."/>
            <person name="Detter J.C."/>
            <person name="Schuler E."/>
            <person name="Goker M."/>
            <person name="Rohde M."/>
            <person name="Bristow J."/>
            <person name="Eisen J.A."/>
            <person name="Markowitz V."/>
            <person name="Hugenholtz P."/>
            <person name="Kyrpides N.C."/>
            <person name="Klenk H.P."/>
        </authorList>
    </citation>
    <scope>NUCLEOTIDE SEQUENCE [LARGE SCALE GENOMIC DNA]</scope>
    <source>
        <strain evidence="1 2">DSM 5692</strain>
    </source>
</reference>
<name>C8X0R9_DESRD</name>
<sequence length="78" mass="8897">MAPKSSETWSQRIFVHVPRREIAYVRFILEAHDNLAYLSVADKYEAVLRIVFPASVRETVTTVLAGLEREGVLTRLPL</sequence>
<dbReference type="Proteomes" id="UP000001052">
    <property type="component" value="Chromosome"/>
</dbReference>
<evidence type="ECO:0000313" key="2">
    <source>
        <dbReference type="Proteomes" id="UP000001052"/>
    </source>
</evidence>
<dbReference type="EMBL" id="CP001734">
    <property type="protein sequence ID" value="ACV68016.1"/>
    <property type="molecule type" value="Genomic_DNA"/>
</dbReference>
<reference evidence="2" key="1">
    <citation type="submission" date="2009-09" db="EMBL/GenBank/DDBJ databases">
        <title>The complete chromosome of Desulfohalobium retbaense DSM 5692.</title>
        <authorList>
            <consortium name="US DOE Joint Genome Institute (JGI-PGF)"/>
            <person name="Lucas S."/>
            <person name="Copeland A."/>
            <person name="Lapidus A."/>
            <person name="Glavina del Rio T."/>
            <person name="Dalin E."/>
            <person name="Tice H."/>
            <person name="Bruce D."/>
            <person name="Goodwin L."/>
            <person name="Pitluck S."/>
            <person name="Kyrpides N."/>
            <person name="Mavromatis K."/>
            <person name="Ivanova N."/>
            <person name="Mikhailova N."/>
            <person name="Munk A.C."/>
            <person name="Brettin T."/>
            <person name="Detter J.C."/>
            <person name="Han C."/>
            <person name="Tapia R."/>
            <person name="Larimer F."/>
            <person name="Land M."/>
            <person name="Hauser L."/>
            <person name="Markowitz V."/>
            <person name="Cheng J.-F."/>
            <person name="Hugenholtz P."/>
            <person name="Woyke T."/>
            <person name="Wu D."/>
            <person name="Spring S."/>
            <person name="Klenk H.-P."/>
            <person name="Eisen J.A."/>
        </authorList>
    </citation>
    <scope>NUCLEOTIDE SEQUENCE [LARGE SCALE GENOMIC DNA]</scope>
    <source>
        <strain evidence="2">DSM 5692</strain>
    </source>
</reference>
<dbReference type="KEGG" id="drt:Dret_0724"/>
<dbReference type="HOGENOM" id="CLU_190608_0_0_7"/>
<dbReference type="STRING" id="485915.Dret_0724"/>
<proteinExistence type="predicted"/>
<dbReference type="RefSeq" id="WP_015751174.1">
    <property type="nucleotide sequence ID" value="NC_013223.1"/>
</dbReference>
<evidence type="ECO:0000313" key="1">
    <source>
        <dbReference type="EMBL" id="ACV68016.1"/>
    </source>
</evidence>
<dbReference type="AlphaFoldDB" id="C8X0R9"/>
<dbReference type="Pfam" id="PF16256">
    <property type="entry name" value="DUF4911"/>
    <property type="match status" value="1"/>
</dbReference>
<dbReference type="OrthoDB" id="5472144at2"/>
<organism evidence="1 2">
    <name type="scientific">Desulfohalobium retbaense (strain ATCC 49708 / DSM 5692 / JCM 16813 / HR100)</name>
    <dbReference type="NCBI Taxonomy" id="485915"/>
    <lineage>
        <taxon>Bacteria</taxon>
        <taxon>Pseudomonadati</taxon>
        <taxon>Thermodesulfobacteriota</taxon>
        <taxon>Desulfovibrionia</taxon>
        <taxon>Desulfovibrionales</taxon>
        <taxon>Desulfohalobiaceae</taxon>
        <taxon>Desulfohalobium</taxon>
    </lineage>
</organism>
<accession>C8X0R9</accession>